<keyword evidence="3" id="KW-1003">Cell membrane</keyword>
<proteinExistence type="inferred from homology"/>
<feature type="coiled-coil region" evidence="11">
    <location>
        <begin position="433"/>
        <end position="460"/>
    </location>
</feature>
<evidence type="ECO:0000256" key="4">
    <source>
        <dbReference type="ARBA" id="ARBA00022500"/>
    </source>
</evidence>
<dbReference type="PANTHER" id="PTHR32089:SF117">
    <property type="entry name" value="METHYL ACCEPTING SENSORY TRANSDUCER WITH CACHE_1 SMALL MOLECULE BINDING DOMAIN"/>
    <property type="match status" value="1"/>
</dbReference>
<dbReference type="AlphaFoldDB" id="A0A0J1HDF2"/>
<dbReference type="SMART" id="SM00283">
    <property type="entry name" value="MA"/>
    <property type="match status" value="1"/>
</dbReference>
<reference evidence="15 16" key="1">
    <citation type="submission" date="2015-05" db="EMBL/GenBank/DDBJ databases">
        <title>Photobacterium galathea sp. nov.</title>
        <authorList>
            <person name="Machado H."/>
            <person name="Gram L."/>
        </authorList>
    </citation>
    <scope>NUCLEOTIDE SEQUENCE [LARGE SCALE GENOMIC DNA]</scope>
    <source>
        <strain evidence="15 16">DSM 22954</strain>
    </source>
</reference>
<comment type="subcellular location">
    <subcellularLocation>
        <location evidence="1">Cell inner membrane</location>
    </subcellularLocation>
    <subcellularLocation>
        <location evidence="2">Cell membrane</location>
        <topology evidence="2">Multi-pass membrane protein</topology>
    </subcellularLocation>
</comment>
<gene>
    <name evidence="15" type="ORF">ABT57_10715</name>
</gene>
<dbReference type="Pfam" id="PF00672">
    <property type="entry name" value="HAMP"/>
    <property type="match status" value="1"/>
</dbReference>
<dbReference type="FunFam" id="1.10.287.950:FF:000001">
    <property type="entry name" value="Methyl-accepting chemotaxis sensory transducer"/>
    <property type="match status" value="1"/>
</dbReference>
<dbReference type="GO" id="GO:0007165">
    <property type="term" value="P:signal transduction"/>
    <property type="evidence" value="ECO:0007669"/>
    <property type="project" value="UniProtKB-KW"/>
</dbReference>
<evidence type="ECO:0000256" key="5">
    <source>
        <dbReference type="ARBA" id="ARBA00022692"/>
    </source>
</evidence>
<dbReference type="GO" id="GO:0005886">
    <property type="term" value="C:plasma membrane"/>
    <property type="evidence" value="ECO:0007669"/>
    <property type="project" value="UniProtKB-SubCell"/>
</dbReference>
<dbReference type="InterPro" id="IPR003660">
    <property type="entry name" value="HAMP_dom"/>
</dbReference>
<comment type="similarity">
    <text evidence="9">Belongs to the methyl-accepting chemotaxis (MCP) protein family.</text>
</comment>
<keyword evidence="11" id="KW-0175">Coiled coil</keyword>
<dbReference type="PROSITE" id="PS50885">
    <property type="entry name" value="HAMP"/>
    <property type="match status" value="1"/>
</dbReference>
<feature type="transmembrane region" description="Helical" evidence="12">
    <location>
        <begin position="275"/>
        <end position="299"/>
    </location>
</feature>
<evidence type="ECO:0000256" key="10">
    <source>
        <dbReference type="PROSITE-ProRule" id="PRU00284"/>
    </source>
</evidence>
<dbReference type="CDD" id="cd11386">
    <property type="entry name" value="MCP_signal"/>
    <property type="match status" value="1"/>
</dbReference>
<feature type="domain" description="HAMP" evidence="14">
    <location>
        <begin position="296"/>
        <end position="350"/>
    </location>
</feature>
<dbReference type="Proteomes" id="UP000035909">
    <property type="component" value="Unassembled WGS sequence"/>
</dbReference>
<feature type="domain" description="Methyl-accepting transducer" evidence="13">
    <location>
        <begin position="355"/>
        <end position="591"/>
    </location>
</feature>
<dbReference type="CDD" id="cd12912">
    <property type="entry name" value="PDC2_MCP_like"/>
    <property type="match status" value="1"/>
</dbReference>
<dbReference type="Pfam" id="PF00015">
    <property type="entry name" value="MCPsignal"/>
    <property type="match status" value="1"/>
</dbReference>
<evidence type="ECO:0000256" key="12">
    <source>
        <dbReference type="SAM" id="Phobius"/>
    </source>
</evidence>
<dbReference type="PANTHER" id="PTHR32089">
    <property type="entry name" value="METHYL-ACCEPTING CHEMOTAXIS PROTEIN MCPB"/>
    <property type="match status" value="1"/>
</dbReference>
<evidence type="ECO:0000256" key="6">
    <source>
        <dbReference type="ARBA" id="ARBA00022989"/>
    </source>
</evidence>
<evidence type="ECO:0000256" key="3">
    <source>
        <dbReference type="ARBA" id="ARBA00022475"/>
    </source>
</evidence>
<evidence type="ECO:0000256" key="2">
    <source>
        <dbReference type="ARBA" id="ARBA00004651"/>
    </source>
</evidence>
<dbReference type="SUPFAM" id="SSF58104">
    <property type="entry name" value="Methyl-accepting chemotaxis protein (MCP) signaling domain"/>
    <property type="match status" value="1"/>
</dbReference>
<name>A0A0J1HDF2_9GAMM</name>
<dbReference type="Gene3D" id="3.30.450.20">
    <property type="entry name" value="PAS domain"/>
    <property type="match status" value="2"/>
</dbReference>
<dbReference type="InterPro" id="IPR033479">
    <property type="entry name" value="dCache_1"/>
</dbReference>
<dbReference type="GO" id="GO:0006935">
    <property type="term" value="P:chemotaxis"/>
    <property type="evidence" value="ECO:0007669"/>
    <property type="project" value="UniProtKB-KW"/>
</dbReference>
<dbReference type="InterPro" id="IPR029151">
    <property type="entry name" value="Sensor-like_sf"/>
</dbReference>
<dbReference type="RefSeq" id="WP_047885236.1">
    <property type="nucleotide sequence ID" value="NZ_CP071325.1"/>
</dbReference>
<dbReference type="InterPro" id="IPR004089">
    <property type="entry name" value="MCPsignal_dom"/>
</dbReference>
<dbReference type="EMBL" id="LDOU01000010">
    <property type="protein sequence ID" value="KLV09673.1"/>
    <property type="molecule type" value="Genomic_DNA"/>
</dbReference>
<keyword evidence="4" id="KW-0145">Chemotaxis</keyword>
<dbReference type="CDD" id="cd12913">
    <property type="entry name" value="PDC1_MCP_like"/>
    <property type="match status" value="1"/>
</dbReference>
<evidence type="ECO:0000313" key="15">
    <source>
        <dbReference type="EMBL" id="KLV09673.1"/>
    </source>
</evidence>
<keyword evidence="6 12" id="KW-1133">Transmembrane helix</keyword>
<comment type="caution">
    <text evidence="15">The sequence shown here is derived from an EMBL/GenBank/DDBJ whole genome shotgun (WGS) entry which is preliminary data.</text>
</comment>
<accession>A0A0J1HDF2</accession>
<dbReference type="SUPFAM" id="SSF103190">
    <property type="entry name" value="Sensory domain-like"/>
    <property type="match status" value="1"/>
</dbReference>
<dbReference type="Gene3D" id="1.10.287.950">
    <property type="entry name" value="Methyl-accepting chemotaxis protein"/>
    <property type="match status" value="1"/>
</dbReference>
<evidence type="ECO:0000259" key="14">
    <source>
        <dbReference type="PROSITE" id="PS50885"/>
    </source>
</evidence>
<dbReference type="Pfam" id="PF02743">
    <property type="entry name" value="dCache_1"/>
    <property type="match status" value="1"/>
</dbReference>
<evidence type="ECO:0000256" key="1">
    <source>
        <dbReference type="ARBA" id="ARBA00004533"/>
    </source>
</evidence>
<dbReference type="OrthoDB" id="2489132at2"/>
<evidence type="ECO:0000256" key="8">
    <source>
        <dbReference type="ARBA" id="ARBA00023224"/>
    </source>
</evidence>
<dbReference type="PATRIC" id="fig|320778.3.peg.2332"/>
<dbReference type="STRING" id="320778.ABT57_10715"/>
<dbReference type="CDD" id="cd06225">
    <property type="entry name" value="HAMP"/>
    <property type="match status" value="1"/>
</dbReference>
<evidence type="ECO:0000313" key="16">
    <source>
        <dbReference type="Proteomes" id="UP000035909"/>
    </source>
</evidence>
<dbReference type="SMART" id="SM00304">
    <property type="entry name" value="HAMP"/>
    <property type="match status" value="2"/>
</dbReference>
<keyword evidence="7 12" id="KW-0472">Membrane</keyword>
<sequence length="627" mass="68442">MKLTLKLKIQIAIAVIIATVSAVQAWISISQLKAETTYAVSNQMKDMGQATSRYITDWLAIRSDMLLANETLIANQDNIDRELLLTKRAGQFLSVYAGFSDGHIAYGDKTEDWPADYDPRSRPWYKDAMGQSGLIVTAPYQDFDGSMVVSLAKAFRGKHQGVLAADLTITDIIQQVLSLKLDHDGFAFLLDGNNQIVAYRDESLSQQALTRLDADLTPALLKQIEREQTIHAFRFDTDNRDKLLYATPIAGTDWTLVLVEDKDLAYASIGRQITFVLLASVALYVVIAAIATLIFNSLLRPLTRLSESMAQLAQGSGDLTQRIDIERQDEIGELAEHVNRFLGQLQSMIKTIVAQSHTLGEQAGHSANQTEMASHKVAEQQNDVNQIATAIHEMSATSAEVASHAELTASAAQASTTACEEGQGVIGQNRHAITQLANQVQDAAHVIHELEQNAQNINQILSTIQGIAEQTNLLALNAAIEAARAGEQGRGFAVVADEVRVLSQRTHDSTEEIRSMIDTLQQNTRQAVESMETSTELAGQSVGYAEAASESLNQITQAITEISDMATQIASAAEEQRAVSEDISRNTQAIKDVSDHLAVQTGAVTESARAMHRAANEMREDVSRFQV</sequence>
<protein>
    <submittedName>
        <fullName evidence="15">Chemotaxis protein</fullName>
    </submittedName>
</protein>
<keyword evidence="8 10" id="KW-0807">Transducer</keyword>
<dbReference type="PROSITE" id="PS50111">
    <property type="entry name" value="CHEMOTAXIS_TRANSDUC_2"/>
    <property type="match status" value="1"/>
</dbReference>
<evidence type="ECO:0000256" key="9">
    <source>
        <dbReference type="ARBA" id="ARBA00029447"/>
    </source>
</evidence>
<evidence type="ECO:0000256" key="11">
    <source>
        <dbReference type="SAM" id="Coils"/>
    </source>
</evidence>
<evidence type="ECO:0000256" key="7">
    <source>
        <dbReference type="ARBA" id="ARBA00023136"/>
    </source>
</evidence>
<keyword evidence="5 12" id="KW-0812">Transmembrane</keyword>
<organism evidence="15 16">
    <name type="scientific">Photobacterium ganghwense</name>
    <dbReference type="NCBI Taxonomy" id="320778"/>
    <lineage>
        <taxon>Bacteria</taxon>
        <taxon>Pseudomonadati</taxon>
        <taxon>Pseudomonadota</taxon>
        <taxon>Gammaproteobacteria</taxon>
        <taxon>Vibrionales</taxon>
        <taxon>Vibrionaceae</taxon>
        <taxon>Photobacterium</taxon>
    </lineage>
</organism>
<keyword evidence="16" id="KW-1185">Reference proteome</keyword>
<evidence type="ECO:0000259" key="13">
    <source>
        <dbReference type="PROSITE" id="PS50111"/>
    </source>
</evidence>